<organism evidence="1 2">
    <name type="scientific">Bifidobacterium pullorum subsp. gallinarum</name>
    <dbReference type="NCBI Taxonomy" id="78344"/>
    <lineage>
        <taxon>Bacteria</taxon>
        <taxon>Bacillati</taxon>
        <taxon>Actinomycetota</taxon>
        <taxon>Actinomycetes</taxon>
        <taxon>Bifidobacteriales</taxon>
        <taxon>Bifidobacteriaceae</taxon>
        <taxon>Bifidobacterium</taxon>
    </lineage>
</organism>
<sequence length="147" mass="14642">MGLFDRFRKPKDTGQVSMDGAVDARSADTAAQSGTAQAAGAVGAVGATGAAGSATGEFRLPIADVFTIAGRGVVVVGQVAVGACRSGDAAVVVGADGASVVGDTTIVGIEAFRKRVDVARQGDMVGLMLRGVSREQVHAGDIVVVRQ</sequence>
<dbReference type="AlphaFoldDB" id="A0A087AM71"/>
<dbReference type="InterPro" id="IPR050055">
    <property type="entry name" value="EF-Tu_GTPase"/>
</dbReference>
<dbReference type="PANTHER" id="PTHR43721">
    <property type="entry name" value="ELONGATION FACTOR TU-RELATED"/>
    <property type="match status" value="1"/>
</dbReference>
<name>A0A087AM71_9BIFI</name>
<evidence type="ECO:0000313" key="1">
    <source>
        <dbReference type="EMBL" id="KFI59871.1"/>
    </source>
</evidence>
<dbReference type="Gene3D" id="2.40.30.10">
    <property type="entry name" value="Translation factors"/>
    <property type="match status" value="1"/>
</dbReference>
<keyword evidence="1" id="KW-0251">Elongation factor</keyword>
<keyword evidence="1" id="KW-0648">Protein biosynthesis</keyword>
<gene>
    <name evidence="1" type="ORF">BIGA_1539</name>
</gene>
<accession>A0A087AM71</accession>
<keyword evidence="2" id="KW-1185">Reference proteome</keyword>
<protein>
    <submittedName>
        <fullName evidence="1">Elongation factor Tu-2</fullName>
    </submittedName>
</protein>
<dbReference type="PANTHER" id="PTHR43721:SF22">
    <property type="entry name" value="ELONGATION FACTOR TU, MITOCHONDRIAL"/>
    <property type="match status" value="1"/>
</dbReference>
<dbReference type="Proteomes" id="UP000029046">
    <property type="component" value="Unassembled WGS sequence"/>
</dbReference>
<reference evidence="1 2" key="1">
    <citation type="submission" date="2014-03" db="EMBL/GenBank/DDBJ databases">
        <title>Genomics of Bifidobacteria.</title>
        <authorList>
            <person name="Ventura M."/>
            <person name="Milani C."/>
            <person name="Lugli G.A."/>
        </authorList>
    </citation>
    <scope>NUCLEOTIDE SEQUENCE [LARGE SCALE GENOMIC DNA]</scope>
    <source>
        <strain evidence="1 2">LMG 11586</strain>
    </source>
</reference>
<dbReference type="EMBL" id="JGYX01000007">
    <property type="protein sequence ID" value="KFI59871.1"/>
    <property type="molecule type" value="Genomic_DNA"/>
</dbReference>
<comment type="caution">
    <text evidence="1">The sequence shown here is derived from an EMBL/GenBank/DDBJ whole genome shotgun (WGS) entry which is preliminary data.</text>
</comment>
<proteinExistence type="predicted"/>
<dbReference type="GO" id="GO:0003746">
    <property type="term" value="F:translation elongation factor activity"/>
    <property type="evidence" value="ECO:0007669"/>
    <property type="project" value="UniProtKB-KW"/>
</dbReference>
<dbReference type="eggNOG" id="COG0050">
    <property type="taxonomic scope" value="Bacteria"/>
</dbReference>
<dbReference type="InterPro" id="IPR009000">
    <property type="entry name" value="Transl_B-barrel_sf"/>
</dbReference>
<evidence type="ECO:0000313" key="2">
    <source>
        <dbReference type="Proteomes" id="UP000029046"/>
    </source>
</evidence>
<dbReference type="SUPFAM" id="SSF50447">
    <property type="entry name" value="Translation proteins"/>
    <property type="match status" value="1"/>
</dbReference>